<organism evidence="1 2">
    <name type="scientific">Methanospirillum hungatei JF-1 (strain ATCC 27890 / DSM 864 / NBRC 100397 / JF-1)</name>
    <dbReference type="NCBI Taxonomy" id="323259"/>
    <lineage>
        <taxon>Archaea</taxon>
        <taxon>Methanobacteriati</taxon>
        <taxon>Methanobacteriota</taxon>
        <taxon>Stenosarchaea group</taxon>
        <taxon>Methanomicrobia</taxon>
        <taxon>Methanomicrobiales</taxon>
        <taxon>Methanospirillaceae</taxon>
        <taxon>Methanospirillum</taxon>
    </lineage>
</organism>
<evidence type="ECO:0008006" key="3">
    <source>
        <dbReference type="Google" id="ProtNLM"/>
    </source>
</evidence>
<dbReference type="SUPFAM" id="SSF53335">
    <property type="entry name" value="S-adenosyl-L-methionine-dependent methyltransferases"/>
    <property type="match status" value="1"/>
</dbReference>
<dbReference type="AlphaFoldDB" id="Q2FU95"/>
<keyword evidence="2" id="KW-1185">Reference proteome</keyword>
<dbReference type="KEGG" id="mhu:Mhun_2375"/>
<dbReference type="Gene3D" id="3.40.50.150">
    <property type="entry name" value="Vaccinia Virus protein VP39"/>
    <property type="match status" value="1"/>
</dbReference>
<name>Q2FU95_METHJ</name>
<sequence length="247" mass="29226">MKFDNDVFDYISGSQFSNGASIKIAKSNEIIYNRFQLIESLCANKNIIHLGCVDHLPLISKKIEKNTWLHARLCKVTKRCLGIDINIEGINYLKDKLGYNDVIFGDIAYENIGEIHNNFWNFLVMGEILEHVDNPCFFLQQIREKYKNNIEKLIITVPNAFSWQNFINVFYHRELINTDHRYWFSPYTLAKILFKAGIQVEEFYFCDSFDRDYRMKFIISHPSIIFQKFLFKMYPATRLTLLMVAKL</sequence>
<dbReference type="Proteomes" id="UP000001941">
    <property type="component" value="Chromosome"/>
</dbReference>
<dbReference type="RefSeq" id="WP_011449335.1">
    <property type="nucleotide sequence ID" value="NC_007796.1"/>
</dbReference>
<reference evidence="2" key="1">
    <citation type="journal article" date="2016" name="Stand. Genomic Sci.">
        <title>Complete genome sequence of Methanospirillum hungatei type strain JF1.</title>
        <authorList>
            <person name="Gunsalus R.P."/>
            <person name="Cook L.E."/>
            <person name="Crable B."/>
            <person name="Rohlin L."/>
            <person name="McDonald E."/>
            <person name="Mouttaki H."/>
            <person name="Sieber J.R."/>
            <person name="Poweleit N."/>
            <person name="Zhou H."/>
            <person name="Lapidus A.L."/>
            <person name="Daligault H.E."/>
            <person name="Land M."/>
            <person name="Gilna P."/>
            <person name="Ivanova N."/>
            <person name="Kyrpides N."/>
            <person name="Culley D.E."/>
            <person name="McInerney M.J."/>
        </authorList>
    </citation>
    <scope>NUCLEOTIDE SEQUENCE [LARGE SCALE GENOMIC DNA]</scope>
    <source>
        <strain evidence="2">ATCC 27890 / DSM 864 / NBRC 100397 / JF-1</strain>
    </source>
</reference>
<dbReference type="eggNOG" id="arCOG05112">
    <property type="taxonomic scope" value="Archaea"/>
</dbReference>
<dbReference type="EMBL" id="CP000254">
    <property type="protein sequence ID" value="ABD42077.1"/>
    <property type="molecule type" value="Genomic_DNA"/>
</dbReference>
<evidence type="ECO:0000313" key="1">
    <source>
        <dbReference type="EMBL" id="ABD42077.1"/>
    </source>
</evidence>
<dbReference type="EnsemblBacteria" id="ABD42077">
    <property type="protein sequence ID" value="ABD42077"/>
    <property type="gene ID" value="Mhun_2375"/>
</dbReference>
<evidence type="ECO:0000313" key="2">
    <source>
        <dbReference type="Proteomes" id="UP000001941"/>
    </source>
</evidence>
<dbReference type="OrthoDB" id="57427at2157"/>
<protein>
    <recommendedName>
        <fullName evidence="3">Methyltransferase type 11</fullName>
    </recommendedName>
</protein>
<proteinExistence type="predicted"/>
<dbReference type="GeneID" id="3923920"/>
<accession>Q2FU95</accession>
<dbReference type="InParanoid" id="Q2FU95"/>
<dbReference type="HOGENOM" id="CLU_098947_0_0_2"/>
<dbReference type="InterPro" id="IPR029063">
    <property type="entry name" value="SAM-dependent_MTases_sf"/>
</dbReference>
<dbReference type="STRING" id="323259.Mhun_2375"/>
<gene>
    <name evidence="1" type="ordered locus">Mhun_2375</name>
</gene>